<name>A0A1H3A7N0_9PSEU</name>
<proteinExistence type="predicted"/>
<organism evidence="1 2">
    <name type="scientific">Amycolatopsis xylanica</name>
    <dbReference type="NCBI Taxonomy" id="589385"/>
    <lineage>
        <taxon>Bacteria</taxon>
        <taxon>Bacillati</taxon>
        <taxon>Actinomycetota</taxon>
        <taxon>Actinomycetes</taxon>
        <taxon>Pseudonocardiales</taxon>
        <taxon>Pseudonocardiaceae</taxon>
        <taxon>Amycolatopsis</taxon>
    </lineage>
</organism>
<protein>
    <submittedName>
        <fullName evidence="1">Uncharacterized protein</fullName>
    </submittedName>
</protein>
<evidence type="ECO:0000313" key="2">
    <source>
        <dbReference type="Proteomes" id="UP000199515"/>
    </source>
</evidence>
<dbReference type="Proteomes" id="UP000199515">
    <property type="component" value="Unassembled WGS sequence"/>
</dbReference>
<dbReference type="EMBL" id="FNON01000002">
    <property type="protein sequence ID" value="SDX25575.1"/>
    <property type="molecule type" value="Genomic_DNA"/>
</dbReference>
<evidence type="ECO:0000313" key="1">
    <source>
        <dbReference type="EMBL" id="SDX25575.1"/>
    </source>
</evidence>
<dbReference type="AlphaFoldDB" id="A0A1H3A7N0"/>
<sequence>MIEFIGRMEMAFIATAGAAGDTEPARQLVVNRFLRCRKHISRLVEASAERGDYFGVRSERCSEKKASTLLHASSADAS</sequence>
<accession>A0A1H3A7N0</accession>
<reference evidence="1 2" key="1">
    <citation type="submission" date="2016-10" db="EMBL/GenBank/DDBJ databases">
        <authorList>
            <person name="de Groot N.N."/>
        </authorList>
    </citation>
    <scope>NUCLEOTIDE SEQUENCE [LARGE SCALE GENOMIC DNA]</scope>
    <source>
        <strain evidence="1 2">CPCC 202699</strain>
    </source>
</reference>
<keyword evidence="2" id="KW-1185">Reference proteome</keyword>
<gene>
    <name evidence="1" type="ORF">SAMN05421504_102820</name>
</gene>